<proteinExistence type="predicted"/>
<accession>A0A0A9D9X8</accession>
<reference evidence="1" key="1">
    <citation type="submission" date="2014-09" db="EMBL/GenBank/DDBJ databases">
        <authorList>
            <person name="Magalhaes I.L.F."/>
            <person name="Oliveira U."/>
            <person name="Santos F.R."/>
            <person name="Vidigal T.H.D.A."/>
            <person name="Brescovit A.D."/>
            <person name="Santos A.J."/>
        </authorList>
    </citation>
    <scope>NUCLEOTIDE SEQUENCE</scope>
    <source>
        <tissue evidence="1">Shoot tissue taken approximately 20 cm above the soil surface</tissue>
    </source>
</reference>
<sequence length="140" mass="15461">MIHFIYLPICSGLQSYTVPPLYITFYADLQIICCVFLSIVDAHSGDVTTALLDEPSMARRDDFPTEFNSPSMRSMGQRLSAQSAGILTTRASLIGPGLLPLLGKSHPLHSIWYFAKCPKFLIMCASIIWLHALKLSNLSA</sequence>
<name>A0A0A9D9X8_ARUDO</name>
<evidence type="ECO:0000313" key="1">
    <source>
        <dbReference type="EMBL" id="JAD85409.1"/>
    </source>
</evidence>
<protein>
    <submittedName>
        <fullName evidence="1">Uncharacterized protein</fullName>
    </submittedName>
</protein>
<dbReference type="AlphaFoldDB" id="A0A0A9D9X8"/>
<reference evidence="1" key="2">
    <citation type="journal article" date="2015" name="Data Brief">
        <title>Shoot transcriptome of the giant reed, Arundo donax.</title>
        <authorList>
            <person name="Barrero R.A."/>
            <person name="Guerrero F.D."/>
            <person name="Moolhuijzen P."/>
            <person name="Goolsby J.A."/>
            <person name="Tidwell J."/>
            <person name="Bellgard S.E."/>
            <person name="Bellgard M.I."/>
        </authorList>
    </citation>
    <scope>NUCLEOTIDE SEQUENCE</scope>
    <source>
        <tissue evidence="1">Shoot tissue taken approximately 20 cm above the soil surface</tissue>
    </source>
</reference>
<dbReference type="EMBL" id="GBRH01212486">
    <property type="protein sequence ID" value="JAD85409.1"/>
    <property type="molecule type" value="Transcribed_RNA"/>
</dbReference>
<organism evidence="1">
    <name type="scientific">Arundo donax</name>
    <name type="common">Giant reed</name>
    <name type="synonym">Donax arundinaceus</name>
    <dbReference type="NCBI Taxonomy" id="35708"/>
    <lineage>
        <taxon>Eukaryota</taxon>
        <taxon>Viridiplantae</taxon>
        <taxon>Streptophyta</taxon>
        <taxon>Embryophyta</taxon>
        <taxon>Tracheophyta</taxon>
        <taxon>Spermatophyta</taxon>
        <taxon>Magnoliopsida</taxon>
        <taxon>Liliopsida</taxon>
        <taxon>Poales</taxon>
        <taxon>Poaceae</taxon>
        <taxon>PACMAD clade</taxon>
        <taxon>Arundinoideae</taxon>
        <taxon>Arundineae</taxon>
        <taxon>Arundo</taxon>
    </lineage>
</organism>